<evidence type="ECO:0000256" key="3">
    <source>
        <dbReference type="RuleBase" id="RU368051"/>
    </source>
</evidence>
<dbReference type="Gene3D" id="4.10.1150.10">
    <property type="entry name" value="AF2212/PG0164-like"/>
    <property type="match status" value="1"/>
</dbReference>
<dbReference type="EMBL" id="CP014750">
    <property type="protein sequence ID" value="AMQ18729.1"/>
    <property type="molecule type" value="Genomic_DNA"/>
</dbReference>
<dbReference type="Pfam" id="PF01954">
    <property type="entry name" value="AF2212-like"/>
    <property type="match status" value="1"/>
</dbReference>
<comment type="function">
    <text evidence="3">Antitoxin component of a type II toxin-antitoxin (TA) system.</text>
</comment>
<keyword evidence="2 3" id="KW-1277">Toxin-antitoxin system</keyword>
<comment type="similarity">
    <text evidence="1 3">Belongs to the UPF0165 family.</text>
</comment>
<evidence type="ECO:0000256" key="1">
    <source>
        <dbReference type="ARBA" id="ARBA00006615"/>
    </source>
</evidence>
<dbReference type="InterPro" id="IPR008203">
    <property type="entry name" value="AF2212-like"/>
</dbReference>
<evidence type="ECO:0000313" key="5">
    <source>
        <dbReference type="Proteomes" id="UP000073604"/>
    </source>
</evidence>
<evidence type="ECO:0000256" key="2">
    <source>
        <dbReference type="ARBA" id="ARBA00022649"/>
    </source>
</evidence>
<accession>A0A142CVC7</accession>
<organism evidence="4 5">
    <name type="scientific">Thermococcus peptonophilus</name>
    <dbReference type="NCBI Taxonomy" id="53952"/>
    <lineage>
        <taxon>Archaea</taxon>
        <taxon>Methanobacteriati</taxon>
        <taxon>Methanobacteriota</taxon>
        <taxon>Thermococci</taxon>
        <taxon>Thermococcales</taxon>
        <taxon>Thermococcaceae</taxon>
        <taxon>Thermococcus</taxon>
    </lineage>
</organism>
<dbReference type="KEGG" id="tpep:A0127_05865"/>
<sequence length="62" mass="7070">MEVVEAVYENGVLKLKKKLNLPDGTEVSVKLIPKKISEKTFGIVKLGKEEVDKIIEEIEDEW</sequence>
<reference evidence="5" key="1">
    <citation type="submission" date="2016-03" db="EMBL/GenBank/DDBJ databases">
        <authorList>
            <person name="Oger P.M."/>
        </authorList>
    </citation>
    <scope>NUCLEOTIDE SEQUENCE [LARGE SCALE GENOMIC DNA]</scope>
    <source>
        <strain evidence="5">OG-1</strain>
    </source>
</reference>
<dbReference type="SUPFAM" id="SSF141694">
    <property type="entry name" value="AF2212/PG0164-like"/>
    <property type="match status" value="1"/>
</dbReference>
<dbReference type="RefSeq" id="WP_062389157.1">
    <property type="nucleotide sequence ID" value="NZ_CP014750.1"/>
</dbReference>
<protein>
    <recommendedName>
        <fullName evidence="3">Antitoxin</fullName>
    </recommendedName>
</protein>
<name>A0A142CVC7_9EURY</name>
<evidence type="ECO:0000313" key="4">
    <source>
        <dbReference type="EMBL" id="AMQ18729.1"/>
    </source>
</evidence>
<keyword evidence="5" id="KW-1185">Reference proteome</keyword>
<proteinExistence type="inferred from homology"/>
<dbReference type="InterPro" id="IPR024069">
    <property type="entry name" value="AF2212-like_dom_sf"/>
</dbReference>
<dbReference type="Proteomes" id="UP000073604">
    <property type="component" value="Chromosome"/>
</dbReference>
<gene>
    <name evidence="4" type="ORF">A0127_05865</name>
</gene>
<dbReference type="STRING" id="53952.A0127_05865"/>
<dbReference type="AlphaFoldDB" id="A0A142CVC7"/>
<dbReference type="GeneID" id="27140055"/>